<gene>
    <name evidence="1" type="ORF">H2200_005710</name>
</gene>
<evidence type="ECO:0000313" key="2">
    <source>
        <dbReference type="Proteomes" id="UP001172673"/>
    </source>
</evidence>
<proteinExistence type="predicted"/>
<dbReference type="EMBL" id="JAPDRK010000008">
    <property type="protein sequence ID" value="KAJ9609383.1"/>
    <property type="molecule type" value="Genomic_DNA"/>
</dbReference>
<accession>A0AA38X9N5</accession>
<dbReference type="Proteomes" id="UP001172673">
    <property type="component" value="Unassembled WGS sequence"/>
</dbReference>
<protein>
    <submittedName>
        <fullName evidence="1">Uncharacterized protein</fullName>
    </submittedName>
</protein>
<name>A0AA38X9N5_9EURO</name>
<organism evidence="1 2">
    <name type="scientific">Cladophialophora chaetospira</name>
    <dbReference type="NCBI Taxonomy" id="386627"/>
    <lineage>
        <taxon>Eukaryota</taxon>
        <taxon>Fungi</taxon>
        <taxon>Dikarya</taxon>
        <taxon>Ascomycota</taxon>
        <taxon>Pezizomycotina</taxon>
        <taxon>Eurotiomycetes</taxon>
        <taxon>Chaetothyriomycetidae</taxon>
        <taxon>Chaetothyriales</taxon>
        <taxon>Herpotrichiellaceae</taxon>
        <taxon>Cladophialophora</taxon>
    </lineage>
</organism>
<keyword evidence="2" id="KW-1185">Reference proteome</keyword>
<evidence type="ECO:0000313" key="1">
    <source>
        <dbReference type="EMBL" id="KAJ9609383.1"/>
    </source>
</evidence>
<reference evidence="1" key="1">
    <citation type="submission" date="2022-10" db="EMBL/GenBank/DDBJ databases">
        <title>Culturing micro-colonial fungi from biological soil crusts in the Mojave desert and describing Neophaeococcomyces mojavensis, and introducing the new genera and species Taxawa tesnikishii.</title>
        <authorList>
            <person name="Kurbessoian T."/>
            <person name="Stajich J.E."/>
        </authorList>
    </citation>
    <scope>NUCLEOTIDE SEQUENCE</scope>
    <source>
        <strain evidence="1">TK_41</strain>
    </source>
</reference>
<dbReference type="AlphaFoldDB" id="A0AA38X9N5"/>
<sequence length="188" mass="21157">MHRAQDACREVLVSFTEWRYALEELKKSAEQIGLDEVDHVKTVLRSCNYFIVAGKFEYDADINIRTIPLIKVIQRSTYGCKFVLSSLPGLVEDFAYSLRQLSLETIEGVEEVTKRYRSIALTMIRMKGYGEAGLKEVGRAASVVREIKVSSQRRLTVNHSITINFRGGTSEVDGSVLSSHSALHQAQE</sequence>
<comment type="caution">
    <text evidence="1">The sequence shown here is derived from an EMBL/GenBank/DDBJ whole genome shotgun (WGS) entry which is preliminary data.</text>
</comment>